<feature type="region of interest" description="Disordered" evidence="1">
    <location>
        <begin position="42"/>
        <end position="66"/>
    </location>
</feature>
<gene>
    <name evidence="2" type="ORF">ERUC_LOCUS47</name>
</gene>
<name>A0ABC8ILE0_ERUVS</name>
<dbReference type="AlphaFoldDB" id="A0ABC8ILE0"/>
<proteinExistence type="predicted"/>
<dbReference type="Proteomes" id="UP001642260">
    <property type="component" value="Unassembled WGS sequence"/>
</dbReference>
<accession>A0ABC8ILE0</accession>
<evidence type="ECO:0000313" key="2">
    <source>
        <dbReference type="EMBL" id="CAH8281608.1"/>
    </source>
</evidence>
<dbReference type="EMBL" id="CAKOAT010000001">
    <property type="protein sequence ID" value="CAH8281608.1"/>
    <property type="molecule type" value="Genomic_DNA"/>
</dbReference>
<feature type="compositionally biased region" description="Basic and acidic residues" evidence="1">
    <location>
        <begin position="42"/>
        <end position="58"/>
    </location>
</feature>
<keyword evidence="3" id="KW-1185">Reference proteome</keyword>
<evidence type="ECO:0000313" key="3">
    <source>
        <dbReference type="Proteomes" id="UP001642260"/>
    </source>
</evidence>
<comment type="caution">
    <text evidence="2">The sequence shown here is derived from an EMBL/GenBank/DDBJ whole genome shotgun (WGS) entry which is preliminary data.</text>
</comment>
<sequence length="66" mass="7719">MAKEKSYLLPGIQILDVPINFQQLHHQAPTNLNRRYSLRDLRHPKEKAHNSISDEKLQEVTGIEEE</sequence>
<evidence type="ECO:0000256" key="1">
    <source>
        <dbReference type="SAM" id="MobiDB-lite"/>
    </source>
</evidence>
<reference evidence="2 3" key="1">
    <citation type="submission" date="2022-03" db="EMBL/GenBank/DDBJ databases">
        <authorList>
            <person name="Macdonald S."/>
            <person name="Ahmed S."/>
            <person name="Newling K."/>
        </authorList>
    </citation>
    <scope>NUCLEOTIDE SEQUENCE [LARGE SCALE GENOMIC DNA]</scope>
</reference>
<protein>
    <submittedName>
        <fullName evidence="2">Uncharacterized protein</fullName>
    </submittedName>
</protein>
<organism evidence="2 3">
    <name type="scientific">Eruca vesicaria subsp. sativa</name>
    <name type="common">Garden rocket</name>
    <name type="synonym">Eruca sativa</name>
    <dbReference type="NCBI Taxonomy" id="29727"/>
    <lineage>
        <taxon>Eukaryota</taxon>
        <taxon>Viridiplantae</taxon>
        <taxon>Streptophyta</taxon>
        <taxon>Embryophyta</taxon>
        <taxon>Tracheophyta</taxon>
        <taxon>Spermatophyta</taxon>
        <taxon>Magnoliopsida</taxon>
        <taxon>eudicotyledons</taxon>
        <taxon>Gunneridae</taxon>
        <taxon>Pentapetalae</taxon>
        <taxon>rosids</taxon>
        <taxon>malvids</taxon>
        <taxon>Brassicales</taxon>
        <taxon>Brassicaceae</taxon>
        <taxon>Brassiceae</taxon>
        <taxon>Eruca</taxon>
    </lineage>
</organism>